<sequence length="155" mass="16409">MGIFDIFKHDKQGSHDQAAGGAEQTKEQVQEQATAAETPADRGAPGEPPAKYADPVAATREAADRMAARARVTPEEQHAASAPKPPPEKAAAHEAPAPAPAKERTYTVKSGDSLSAIAGRELGGEDRWRELYDLNRDAIGADPDMIHPGTVLKLP</sequence>
<evidence type="ECO:0000256" key="1">
    <source>
        <dbReference type="SAM" id="MobiDB-lite"/>
    </source>
</evidence>
<dbReference type="InterPro" id="IPR036779">
    <property type="entry name" value="LysM_dom_sf"/>
</dbReference>
<dbReference type="Pfam" id="PF01476">
    <property type="entry name" value="LysM"/>
    <property type="match status" value="1"/>
</dbReference>
<dbReference type="SUPFAM" id="SSF54106">
    <property type="entry name" value="LysM domain"/>
    <property type="match status" value="1"/>
</dbReference>
<feature type="compositionally biased region" description="Basic and acidic residues" evidence="1">
    <location>
        <begin position="1"/>
        <end position="14"/>
    </location>
</feature>
<evidence type="ECO:0000313" key="4">
    <source>
        <dbReference type="Proteomes" id="UP001596523"/>
    </source>
</evidence>
<dbReference type="Proteomes" id="UP001596523">
    <property type="component" value="Unassembled WGS sequence"/>
</dbReference>
<evidence type="ECO:0000313" key="3">
    <source>
        <dbReference type="EMBL" id="MFC7303489.1"/>
    </source>
</evidence>
<dbReference type="PANTHER" id="PTHR34700">
    <property type="entry name" value="POTASSIUM BINDING PROTEIN KBP"/>
    <property type="match status" value="1"/>
</dbReference>
<dbReference type="InterPro" id="IPR018392">
    <property type="entry name" value="LysM"/>
</dbReference>
<dbReference type="EMBL" id="JBHTCF010000001">
    <property type="protein sequence ID" value="MFC7303489.1"/>
    <property type="molecule type" value="Genomic_DNA"/>
</dbReference>
<feature type="compositionally biased region" description="Basic and acidic residues" evidence="1">
    <location>
        <begin position="61"/>
        <end position="78"/>
    </location>
</feature>
<feature type="region of interest" description="Disordered" evidence="1">
    <location>
        <begin position="1"/>
        <end position="108"/>
    </location>
</feature>
<accession>A0ABW2JBX4</accession>
<reference evidence="4" key="1">
    <citation type="journal article" date="2019" name="Int. J. Syst. Evol. Microbiol.">
        <title>The Global Catalogue of Microorganisms (GCM) 10K type strain sequencing project: providing services to taxonomists for standard genome sequencing and annotation.</title>
        <authorList>
            <consortium name="The Broad Institute Genomics Platform"/>
            <consortium name="The Broad Institute Genome Sequencing Center for Infectious Disease"/>
            <person name="Wu L."/>
            <person name="Ma J."/>
        </authorList>
    </citation>
    <scope>NUCLEOTIDE SEQUENCE [LARGE SCALE GENOMIC DNA]</scope>
    <source>
        <strain evidence="4">SYNS20</strain>
    </source>
</reference>
<comment type="caution">
    <text evidence="3">The sequence shown here is derived from an EMBL/GenBank/DDBJ whole genome shotgun (WGS) entry which is preliminary data.</text>
</comment>
<dbReference type="PROSITE" id="PS51782">
    <property type="entry name" value="LYSM"/>
    <property type="match status" value="1"/>
</dbReference>
<organism evidence="3 4">
    <name type="scientific">Streptomyces monticola</name>
    <dbReference type="NCBI Taxonomy" id="2666263"/>
    <lineage>
        <taxon>Bacteria</taxon>
        <taxon>Bacillati</taxon>
        <taxon>Actinomycetota</taxon>
        <taxon>Actinomycetes</taxon>
        <taxon>Kitasatosporales</taxon>
        <taxon>Streptomycetaceae</taxon>
        <taxon>Streptomyces</taxon>
    </lineage>
</organism>
<feature type="domain" description="LysM" evidence="2">
    <location>
        <begin position="104"/>
        <end position="154"/>
    </location>
</feature>
<dbReference type="Gene3D" id="3.10.350.10">
    <property type="entry name" value="LysM domain"/>
    <property type="match status" value="1"/>
</dbReference>
<dbReference type="PANTHER" id="PTHR34700:SF4">
    <property type="entry name" value="PHAGE-LIKE ELEMENT PBSX PROTEIN XKDP"/>
    <property type="match status" value="1"/>
</dbReference>
<dbReference type="CDD" id="cd00118">
    <property type="entry name" value="LysM"/>
    <property type="match status" value="1"/>
</dbReference>
<evidence type="ECO:0000259" key="2">
    <source>
        <dbReference type="PROSITE" id="PS51782"/>
    </source>
</evidence>
<dbReference type="SMART" id="SM00257">
    <property type="entry name" value="LysM"/>
    <property type="match status" value="1"/>
</dbReference>
<dbReference type="InterPro" id="IPR052196">
    <property type="entry name" value="Bact_Kbp"/>
</dbReference>
<dbReference type="RefSeq" id="WP_381826639.1">
    <property type="nucleotide sequence ID" value="NZ_JBHTCF010000001.1"/>
</dbReference>
<gene>
    <name evidence="3" type="ORF">ACFQVC_04570</name>
</gene>
<keyword evidence="4" id="KW-1185">Reference proteome</keyword>
<proteinExistence type="predicted"/>
<protein>
    <submittedName>
        <fullName evidence="3">LysM peptidoglycan-binding domain-containing protein</fullName>
    </submittedName>
</protein>
<name>A0ABW2JBX4_9ACTN</name>